<feature type="chain" id="PRO_5004735411" evidence="7">
    <location>
        <begin position="19"/>
        <end position="177"/>
    </location>
</feature>
<accession>V5HDJ2</accession>
<evidence type="ECO:0000256" key="2">
    <source>
        <dbReference type="ARBA" id="ARBA00022525"/>
    </source>
</evidence>
<keyword evidence="2" id="KW-0964">Secreted</keyword>
<sequence>MFTLKFFILFVLAGLCFGDTSAGGTAGDSSGNEAPSGNQNGEQGTETRNDGTSDGKNNDEATVAKTFENAAGLPSWIKDKKSFLNDLLTLCHNQNPSERISNDTIDWNNCKYKCRHDTHQHDMKKNCPRIHLVDMEKDAKTVLVWKNLLLCQAAASHVTTNHTSAAKTHFQYLFFCH</sequence>
<dbReference type="AlphaFoldDB" id="V5HDJ2"/>
<comment type="similarity">
    <text evidence="5">Belongs to the salp15 family.</text>
</comment>
<evidence type="ECO:0000256" key="1">
    <source>
        <dbReference type="ARBA" id="ARBA00004613"/>
    </source>
</evidence>
<organism evidence="8">
    <name type="scientific">Ixodes ricinus</name>
    <name type="common">Common tick</name>
    <name type="synonym">Acarus ricinus</name>
    <dbReference type="NCBI Taxonomy" id="34613"/>
    <lineage>
        <taxon>Eukaryota</taxon>
        <taxon>Metazoa</taxon>
        <taxon>Ecdysozoa</taxon>
        <taxon>Arthropoda</taxon>
        <taxon>Chelicerata</taxon>
        <taxon>Arachnida</taxon>
        <taxon>Acari</taxon>
        <taxon>Parasitiformes</taxon>
        <taxon>Ixodida</taxon>
        <taxon>Ixodoidea</taxon>
        <taxon>Ixodidae</taxon>
        <taxon>Ixodinae</taxon>
        <taxon>Ixodes</taxon>
    </lineage>
</organism>
<evidence type="ECO:0000256" key="7">
    <source>
        <dbReference type="SAM" id="SignalP"/>
    </source>
</evidence>
<reference evidence="8" key="1">
    <citation type="journal article" date="2015" name="Sci. Rep.">
        <title>Tissue- and time-dependent transcription in Ixodes ricinus salivary glands and midguts when blood feeding on the vertebrate host.</title>
        <authorList>
            <person name="Kotsyfakis M."/>
            <person name="Schwarz A."/>
            <person name="Erhart J."/>
            <person name="Ribeiro J.M."/>
        </authorList>
    </citation>
    <scope>NUCLEOTIDE SEQUENCE</scope>
    <source>
        <tissue evidence="8">Salivary gland and midgut</tissue>
    </source>
</reference>
<protein>
    <submittedName>
        <fullName evidence="8">Putative secreted protein</fullName>
    </submittedName>
</protein>
<feature type="signal peptide" evidence="7">
    <location>
        <begin position="1"/>
        <end position="18"/>
    </location>
</feature>
<dbReference type="Pfam" id="PF12115">
    <property type="entry name" value="Salp15"/>
    <property type="match status" value="1"/>
</dbReference>
<feature type="compositionally biased region" description="Basic and acidic residues" evidence="6">
    <location>
        <begin position="45"/>
        <end position="59"/>
    </location>
</feature>
<evidence type="ECO:0000313" key="8">
    <source>
        <dbReference type="EMBL" id="JAB71418.1"/>
    </source>
</evidence>
<name>V5HDJ2_IXORI</name>
<evidence type="ECO:0000256" key="3">
    <source>
        <dbReference type="ARBA" id="ARBA00022729"/>
    </source>
</evidence>
<dbReference type="EMBL" id="GANP01013050">
    <property type="protein sequence ID" value="JAB71418.1"/>
    <property type="molecule type" value="mRNA"/>
</dbReference>
<evidence type="ECO:0000256" key="6">
    <source>
        <dbReference type="SAM" id="MobiDB-lite"/>
    </source>
</evidence>
<dbReference type="GO" id="GO:0005576">
    <property type="term" value="C:extracellular region"/>
    <property type="evidence" value="ECO:0007669"/>
    <property type="project" value="UniProtKB-SubCell"/>
</dbReference>
<keyword evidence="3 7" id="KW-0732">Signal</keyword>
<feature type="region of interest" description="Disordered" evidence="6">
    <location>
        <begin position="24"/>
        <end position="59"/>
    </location>
</feature>
<proteinExistence type="evidence at transcript level"/>
<feature type="compositionally biased region" description="Polar residues" evidence="6">
    <location>
        <begin position="32"/>
        <end position="44"/>
    </location>
</feature>
<evidence type="ECO:0000256" key="5">
    <source>
        <dbReference type="ARBA" id="ARBA00034321"/>
    </source>
</evidence>
<comment type="subcellular location">
    <subcellularLocation>
        <location evidence="1">Secreted</location>
    </subcellularLocation>
</comment>
<evidence type="ECO:0000256" key="4">
    <source>
        <dbReference type="ARBA" id="ARBA00023180"/>
    </source>
</evidence>
<keyword evidence="4" id="KW-0325">Glycoprotein</keyword>
<dbReference type="InterPro" id="IPR021971">
    <property type="entry name" value="Salp15"/>
</dbReference>